<evidence type="ECO:0008006" key="5">
    <source>
        <dbReference type="Google" id="ProtNLM"/>
    </source>
</evidence>
<gene>
    <name evidence="3" type="ORF">DHEL01_v206437</name>
</gene>
<reference evidence="3" key="1">
    <citation type="submission" date="2017-09" db="EMBL/GenBank/DDBJ databases">
        <title>Polyketide synthases of a Diaporthe helianthi virulent isolate.</title>
        <authorList>
            <person name="Baroncelli R."/>
        </authorList>
    </citation>
    <scope>NUCLEOTIDE SEQUENCE [LARGE SCALE GENOMIC DNA]</scope>
    <source>
        <strain evidence="3">7/96</strain>
    </source>
</reference>
<evidence type="ECO:0000256" key="2">
    <source>
        <dbReference type="SAM" id="Phobius"/>
    </source>
</evidence>
<dbReference type="OrthoDB" id="10600756at2759"/>
<protein>
    <recommendedName>
        <fullName evidence="5">Transmembrane protein</fullName>
    </recommendedName>
</protein>
<proteinExistence type="predicted"/>
<feature type="transmembrane region" description="Helical" evidence="2">
    <location>
        <begin position="65"/>
        <end position="83"/>
    </location>
</feature>
<organism evidence="3 4">
    <name type="scientific">Diaporthe helianthi</name>
    <dbReference type="NCBI Taxonomy" id="158607"/>
    <lineage>
        <taxon>Eukaryota</taxon>
        <taxon>Fungi</taxon>
        <taxon>Dikarya</taxon>
        <taxon>Ascomycota</taxon>
        <taxon>Pezizomycotina</taxon>
        <taxon>Sordariomycetes</taxon>
        <taxon>Sordariomycetidae</taxon>
        <taxon>Diaporthales</taxon>
        <taxon>Diaporthaceae</taxon>
        <taxon>Diaporthe</taxon>
    </lineage>
</organism>
<keyword evidence="2" id="KW-0812">Transmembrane</keyword>
<accession>A0A2P5HY48</accession>
<dbReference type="Proteomes" id="UP000094444">
    <property type="component" value="Unassembled WGS sequence"/>
</dbReference>
<evidence type="ECO:0000313" key="4">
    <source>
        <dbReference type="Proteomes" id="UP000094444"/>
    </source>
</evidence>
<feature type="region of interest" description="Disordered" evidence="1">
    <location>
        <begin position="93"/>
        <end position="122"/>
    </location>
</feature>
<evidence type="ECO:0000256" key="1">
    <source>
        <dbReference type="SAM" id="MobiDB-lite"/>
    </source>
</evidence>
<feature type="compositionally biased region" description="Polar residues" evidence="1">
    <location>
        <begin position="1"/>
        <end position="18"/>
    </location>
</feature>
<dbReference type="AlphaFoldDB" id="A0A2P5HY48"/>
<keyword evidence="2" id="KW-0472">Membrane</keyword>
<feature type="compositionally biased region" description="Basic and acidic residues" evidence="1">
    <location>
        <begin position="108"/>
        <end position="122"/>
    </location>
</feature>
<dbReference type="EMBL" id="MAVT02000521">
    <property type="protein sequence ID" value="POS75174.1"/>
    <property type="molecule type" value="Genomic_DNA"/>
</dbReference>
<evidence type="ECO:0000313" key="3">
    <source>
        <dbReference type="EMBL" id="POS75174.1"/>
    </source>
</evidence>
<keyword evidence="2" id="KW-1133">Transmembrane helix</keyword>
<feature type="region of interest" description="Disordered" evidence="1">
    <location>
        <begin position="1"/>
        <end position="50"/>
    </location>
</feature>
<dbReference type="InParanoid" id="A0A2P5HY48"/>
<feature type="compositionally biased region" description="Low complexity" evidence="1">
    <location>
        <begin position="32"/>
        <end position="48"/>
    </location>
</feature>
<name>A0A2P5HY48_DIAHE</name>
<sequence length="122" mass="13206">MRTFETMTRPNSESSSTVSARDSSHDDDDGESGISGYASASPSTTTPSHAYDFTRSAATFMMIKAGLASWAVILVGMLTYAVAQYSKDAFAEEPIPVPVPADEDPERTEDHEQTTLLDHENV</sequence>
<comment type="caution">
    <text evidence="3">The sequence shown here is derived from an EMBL/GenBank/DDBJ whole genome shotgun (WGS) entry which is preliminary data.</text>
</comment>
<keyword evidence="4" id="KW-1185">Reference proteome</keyword>